<keyword evidence="5 6" id="KW-1015">Disulfide bond</keyword>
<evidence type="ECO:0000256" key="1">
    <source>
        <dbReference type="ARBA" id="ARBA00022529"/>
    </source>
</evidence>
<evidence type="ECO:0000256" key="4">
    <source>
        <dbReference type="ARBA" id="ARBA00022729"/>
    </source>
</evidence>
<evidence type="ECO:0000256" key="6">
    <source>
        <dbReference type="PROSITE-ProRule" id="PRU00261"/>
    </source>
</evidence>
<evidence type="ECO:0000256" key="7">
    <source>
        <dbReference type="SAM" id="SignalP"/>
    </source>
</evidence>
<dbReference type="GO" id="GO:0031640">
    <property type="term" value="P:killing of cells of another organism"/>
    <property type="evidence" value="ECO:0007669"/>
    <property type="project" value="UniProtKB-KW"/>
</dbReference>
<feature type="disulfide bond" evidence="6">
    <location>
        <begin position="34"/>
        <end position="46"/>
    </location>
</feature>
<keyword evidence="2" id="KW-0295">Fungicide</keyword>
<dbReference type="SMR" id="A0A803M8D5"/>
<feature type="chain" id="PRO_5031023808" description="Chitin-binding type-1 domain-containing protein" evidence="7">
    <location>
        <begin position="26"/>
        <end position="90"/>
    </location>
</feature>
<dbReference type="Gene3D" id="3.30.60.10">
    <property type="entry name" value="Endochitinase-like"/>
    <property type="match status" value="1"/>
</dbReference>
<comment type="caution">
    <text evidence="6">Lacks conserved residue(s) required for the propagation of feature annotation.</text>
</comment>
<evidence type="ECO:0000256" key="5">
    <source>
        <dbReference type="ARBA" id="ARBA00023157"/>
    </source>
</evidence>
<dbReference type="InterPro" id="IPR001002">
    <property type="entry name" value="Chitin-bd_1"/>
</dbReference>
<sequence length="90" mass="9799">MMKTMKSLVIIMVIMTALMVETSLAAGECRHGRCPRGMCCSQYGYCGRGPAYCGRVEQQAEAYPLNDDDVAQLQNTRKFHDAPVVGAGVP</sequence>
<accession>A0A803M8D5</accession>
<evidence type="ECO:0000256" key="2">
    <source>
        <dbReference type="ARBA" id="ARBA00022577"/>
    </source>
</evidence>
<feature type="domain" description="Chitin-binding type-1" evidence="8">
    <location>
        <begin position="26"/>
        <end position="64"/>
    </location>
</feature>
<reference evidence="9" key="2">
    <citation type="submission" date="2021-03" db="UniProtKB">
        <authorList>
            <consortium name="EnsemblPlants"/>
        </authorList>
    </citation>
    <scope>IDENTIFICATION</scope>
</reference>
<dbReference type="Gramene" id="AUR62025161-RA">
    <property type="protein sequence ID" value="AUR62025161-RA:cds"/>
    <property type="gene ID" value="AUR62025161"/>
</dbReference>
<protein>
    <recommendedName>
        <fullName evidence="8">Chitin-binding type-1 domain-containing protein</fullName>
    </recommendedName>
</protein>
<keyword evidence="1" id="KW-0929">Antimicrobial</keyword>
<dbReference type="FunFam" id="3.30.60.10:FF:000006">
    <property type="entry name" value="Agglutinin isolectin 1"/>
    <property type="match status" value="1"/>
</dbReference>
<proteinExistence type="predicted"/>
<dbReference type="SUPFAM" id="SSF57016">
    <property type="entry name" value="Plant lectins/antimicrobial peptides"/>
    <property type="match status" value="1"/>
</dbReference>
<dbReference type="PROSITE" id="PS50941">
    <property type="entry name" value="CHIT_BIND_I_2"/>
    <property type="match status" value="1"/>
</dbReference>
<reference evidence="9" key="1">
    <citation type="journal article" date="2017" name="Nature">
        <title>The genome of Chenopodium quinoa.</title>
        <authorList>
            <person name="Jarvis D.E."/>
            <person name="Ho Y.S."/>
            <person name="Lightfoot D.J."/>
            <person name="Schmoeckel S.M."/>
            <person name="Li B."/>
            <person name="Borm T.J.A."/>
            <person name="Ohyanagi H."/>
            <person name="Mineta K."/>
            <person name="Michell C.T."/>
            <person name="Saber N."/>
            <person name="Kharbatia N.M."/>
            <person name="Rupper R.R."/>
            <person name="Sharp A.R."/>
            <person name="Dally N."/>
            <person name="Boughton B.A."/>
            <person name="Woo Y.H."/>
            <person name="Gao G."/>
            <person name="Schijlen E.G.W.M."/>
            <person name="Guo X."/>
            <person name="Momin A.A."/>
            <person name="Negrao S."/>
            <person name="Al-Babili S."/>
            <person name="Gehring C."/>
            <person name="Roessner U."/>
            <person name="Jung C."/>
            <person name="Murphy K."/>
            <person name="Arold S.T."/>
            <person name="Gojobori T."/>
            <person name="van der Linden C.G."/>
            <person name="van Loo E.N."/>
            <person name="Jellen E.N."/>
            <person name="Maughan P.J."/>
            <person name="Tester M."/>
        </authorList>
    </citation>
    <scope>NUCLEOTIDE SEQUENCE [LARGE SCALE GENOMIC DNA]</scope>
    <source>
        <strain evidence="9">cv. PI 614886</strain>
    </source>
</reference>
<dbReference type="EnsemblPlants" id="AUR62025161-RA">
    <property type="protein sequence ID" value="AUR62025161-RA:cds"/>
    <property type="gene ID" value="AUR62025161"/>
</dbReference>
<evidence type="ECO:0000259" key="8">
    <source>
        <dbReference type="PROSITE" id="PS50941"/>
    </source>
</evidence>
<dbReference type="PRINTS" id="PR00451">
    <property type="entry name" value="CHITINBINDNG"/>
</dbReference>
<dbReference type="SMART" id="SM00270">
    <property type="entry name" value="ChtBD1"/>
    <property type="match status" value="1"/>
</dbReference>
<dbReference type="Proteomes" id="UP000596660">
    <property type="component" value="Unplaced"/>
</dbReference>
<keyword evidence="3 6" id="KW-0147">Chitin-binding</keyword>
<feature type="disulfide bond" evidence="6">
    <location>
        <begin position="39"/>
        <end position="53"/>
    </location>
</feature>
<evidence type="ECO:0000313" key="9">
    <source>
        <dbReference type="EnsemblPlants" id="AUR62025161-RA:cds"/>
    </source>
</evidence>
<evidence type="ECO:0000256" key="3">
    <source>
        <dbReference type="ARBA" id="ARBA00022669"/>
    </source>
</evidence>
<dbReference type="GO" id="GO:0008061">
    <property type="term" value="F:chitin binding"/>
    <property type="evidence" value="ECO:0007669"/>
    <property type="project" value="UniProtKB-UniRule"/>
</dbReference>
<evidence type="ECO:0000313" key="10">
    <source>
        <dbReference type="Proteomes" id="UP000596660"/>
    </source>
</evidence>
<dbReference type="InterPro" id="IPR036861">
    <property type="entry name" value="Endochitinase-like_sf"/>
</dbReference>
<feature type="signal peptide" evidence="7">
    <location>
        <begin position="1"/>
        <end position="25"/>
    </location>
</feature>
<dbReference type="CDD" id="cd00035">
    <property type="entry name" value="ChtBD1"/>
    <property type="match status" value="1"/>
</dbReference>
<keyword evidence="4 7" id="KW-0732">Signal</keyword>
<organism evidence="9 10">
    <name type="scientific">Chenopodium quinoa</name>
    <name type="common">Quinoa</name>
    <dbReference type="NCBI Taxonomy" id="63459"/>
    <lineage>
        <taxon>Eukaryota</taxon>
        <taxon>Viridiplantae</taxon>
        <taxon>Streptophyta</taxon>
        <taxon>Embryophyta</taxon>
        <taxon>Tracheophyta</taxon>
        <taxon>Spermatophyta</taxon>
        <taxon>Magnoliopsida</taxon>
        <taxon>eudicotyledons</taxon>
        <taxon>Gunneridae</taxon>
        <taxon>Pentapetalae</taxon>
        <taxon>Caryophyllales</taxon>
        <taxon>Chenopodiaceae</taxon>
        <taxon>Chenopodioideae</taxon>
        <taxon>Atripliceae</taxon>
        <taxon>Chenopodium</taxon>
    </lineage>
</organism>
<dbReference type="GO" id="GO:0050832">
    <property type="term" value="P:defense response to fungus"/>
    <property type="evidence" value="ECO:0007669"/>
    <property type="project" value="UniProtKB-KW"/>
</dbReference>
<dbReference type="PROSITE" id="PS00026">
    <property type="entry name" value="CHIT_BIND_I_1"/>
    <property type="match status" value="1"/>
</dbReference>
<name>A0A803M8D5_CHEQI</name>
<keyword evidence="10" id="KW-1185">Reference proteome</keyword>
<dbReference type="Pfam" id="PF00187">
    <property type="entry name" value="Chitin_bind_1"/>
    <property type="match status" value="1"/>
</dbReference>
<dbReference type="AlphaFoldDB" id="A0A803M8D5"/>
<dbReference type="InterPro" id="IPR018371">
    <property type="entry name" value="Chitin-binding_1_CS"/>
</dbReference>